<evidence type="ECO:0000259" key="3">
    <source>
        <dbReference type="PROSITE" id="PS50930"/>
    </source>
</evidence>
<dbReference type="SMART" id="SM00448">
    <property type="entry name" value="REC"/>
    <property type="match status" value="1"/>
</dbReference>
<dbReference type="InterPro" id="IPR011006">
    <property type="entry name" value="CheY-like_superfamily"/>
</dbReference>
<name>A0ABZ2YNA6_9BACT</name>
<dbReference type="Gene3D" id="2.40.50.1020">
    <property type="entry name" value="LytTr DNA-binding domain"/>
    <property type="match status" value="1"/>
</dbReference>
<feature type="modified residue" description="4-aspartylphosphate" evidence="1">
    <location>
        <position position="55"/>
    </location>
</feature>
<dbReference type="EMBL" id="CP149822">
    <property type="protein sequence ID" value="WZN40872.1"/>
    <property type="molecule type" value="Genomic_DNA"/>
</dbReference>
<accession>A0ABZ2YNA6</accession>
<reference evidence="5" key="1">
    <citation type="submission" date="2024-03" db="EMBL/GenBank/DDBJ databases">
        <title>Chitinophaga horti sp. nov., isolated from garden soil.</title>
        <authorList>
            <person name="Lee D.S."/>
            <person name="Han D.M."/>
            <person name="Baek J.H."/>
            <person name="Choi D.G."/>
            <person name="Jeon J.H."/>
            <person name="Jeon C.O."/>
        </authorList>
    </citation>
    <scope>NUCLEOTIDE SEQUENCE [LARGE SCALE GENOMIC DNA]</scope>
    <source>
        <strain evidence="5">GPA1</strain>
    </source>
</reference>
<dbReference type="Proteomes" id="UP001485459">
    <property type="component" value="Chromosome"/>
</dbReference>
<gene>
    <name evidence="4" type="ORF">WJU16_23190</name>
</gene>
<dbReference type="GO" id="GO:0003677">
    <property type="term" value="F:DNA binding"/>
    <property type="evidence" value="ECO:0007669"/>
    <property type="project" value="UniProtKB-KW"/>
</dbReference>
<evidence type="ECO:0000313" key="4">
    <source>
        <dbReference type="EMBL" id="WZN40872.1"/>
    </source>
</evidence>
<keyword evidence="1" id="KW-0597">Phosphoprotein</keyword>
<feature type="domain" description="HTH LytTR-type" evidence="3">
    <location>
        <begin position="130"/>
        <end position="228"/>
    </location>
</feature>
<dbReference type="InterPro" id="IPR046947">
    <property type="entry name" value="LytR-like"/>
</dbReference>
<evidence type="ECO:0000313" key="5">
    <source>
        <dbReference type="Proteomes" id="UP001485459"/>
    </source>
</evidence>
<dbReference type="Pfam" id="PF04397">
    <property type="entry name" value="LytTR"/>
    <property type="match status" value="1"/>
</dbReference>
<proteinExistence type="predicted"/>
<dbReference type="Gene3D" id="3.40.50.2300">
    <property type="match status" value="1"/>
</dbReference>
<evidence type="ECO:0000259" key="2">
    <source>
        <dbReference type="PROSITE" id="PS50110"/>
    </source>
</evidence>
<dbReference type="SMART" id="SM00850">
    <property type="entry name" value="LytTR"/>
    <property type="match status" value="1"/>
</dbReference>
<dbReference type="PANTHER" id="PTHR37299:SF1">
    <property type="entry name" value="STAGE 0 SPORULATION PROTEIN A HOMOLOG"/>
    <property type="match status" value="1"/>
</dbReference>
<dbReference type="PROSITE" id="PS50930">
    <property type="entry name" value="HTH_LYTTR"/>
    <property type="match status" value="1"/>
</dbReference>
<dbReference type="PROSITE" id="PS50110">
    <property type="entry name" value="RESPONSE_REGULATORY"/>
    <property type="match status" value="1"/>
</dbReference>
<sequence>MKIRCAITDDEPQARKGLRGYVEQIPFLELAGVCENAMDLNELLRTQEVDLLFLDIEMPYISGIDLLKSLARPPKVIFTTAFEQYALKGFELEAVDYLLKPISFERFLKAVNRARDVLSPQSSAPAADHLFIRTDDKFVRIEWADILYVEGMENYVRIHTAAGMFITHATLKSVLEHLPDPPFLQIHKSYIVNSAKITGIEGNVIELGKLQVPLSRTLRESVLERLLRDRLLKK</sequence>
<feature type="domain" description="Response regulatory" evidence="2">
    <location>
        <begin position="4"/>
        <end position="115"/>
    </location>
</feature>
<organism evidence="4 5">
    <name type="scientific">Chitinophaga pollutisoli</name>
    <dbReference type="NCBI Taxonomy" id="3133966"/>
    <lineage>
        <taxon>Bacteria</taxon>
        <taxon>Pseudomonadati</taxon>
        <taxon>Bacteroidota</taxon>
        <taxon>Chitinophagia</taxon>
        <taxon>Chitinophagales</taxon>
        <taxon>Chitinophagaceae</taxon>
        <taxon>Chitinophaga</taxon>
    </lineage>
</organism>
<evidence type="ECO:0000256" key="1">
    <source>
        <dbReference type="PROSITE-ProRule" id="PRU00169"/>
    </source>
</evidence>
<dbReference type="Pfam" id="PF00072">
    <property type="entry name" value="Response_reg"/>
    <property type="match status" value="1"/>
</dbReference>
<keyword evidence="5" id="KW-1185">Reference proteome</keyword>
<dbReference type="SUPFAM" id="SSF52172">
    <property type="entry name" value="CheY-like"/>
    <property type="match status" value="1"/>
</dbReference>
<protein>
    <submittedName>
        <fullName evidence="4">LytTR family DNA-binding domain-containing protein</fullName>
    </submittedName>
</protein>
<dbReference type="InterPro" id="IPR007492">
    <property type="entry name" value="LytTR_DNA-bd_dom"/>
</dbReference>
<dbReference type="InterPro" id="IPR001789">
    <property type="entry name" value="Sig_transdc_resp-reg_receiver"/>
</dbReference>
<keyword evidence="4" id="KW-0238">DNA-binding</keyword>
<dbReference type="PANTHER" id="PTHR37299">
    <property type="entry name" value="TRANSCRIPTIONAL REGULATOR-RELATED"/>
    <property type="match status" value="1"/>
</dbReference>
<dbReference type="RefSeq" id="WP_341835737.1">
    <property type="nucleotide sequence ID" value="NZ_CP149822.1"/>
</dbReference>